<name>A0A699YJ74_HAELA</name>
<protein>
    <submittedName>
        <fullName evidence="2">Protein kinase domain-containing protein</fullName>
    </submittedName>
</protein>
<feature type="domain" description="Protein kinase" evidence="1">
    <location>
        <begin position="1"/>
        <end position="129"/>
    </location>
</feature>
<dbReference type="InterPro" id="IPR011009">
    <property type="entry name" value="Kinase-like_dom_sf"/>
</dbReference>
<dbReference type="Proteomes" id="UP000485058">
    <property type="component" value="Unassembled WGS sequence"/>
</dbReference>
<comment type="caution">
    <text evidence="2">The sequence shown here is derived from an EMBL/GenBank/DDBJ whole genome shotgun (WGS) entry which is preliminary data.</text>
</comment>
<gene>
    <name evidence="2" type="ORF">HaLaN_05418</name>
</gene>
<dbReference type="GO" id="GO:0004674">
    <property type="term" value="F:protein serine/threonine kinase activity"/>
    <property type="evidence" value="ECO:0007669"/>
    <property type="project" value="TreeGrafter"/>
</dbReference>
<dbReference type="EMBL" id="BLLF01000291">
    <property type="protein sequence ID" value="GFH10153.1"/>
    <property type="molecule type" value="Genomic_DNA"/>
</dbReference>
<dbReference type="PROSITE" id="PS50011">
    <property type="entry name" value="PROTEIN_KINASE_DOM"/>
    <property type="match status" value="1"/>
</dbReference>
<dbReference type="InterPro" id="IPR000719">
    <property type="entry name" value="Prot_kinase_dom"/>
</dbReference>
<proteinExistence type="predicted"/>
<dbReference type="Gene3D" id="1.10.510.10">
    <property type="entry name" value="Transferase(Phosphotransferase) domain 1"/>
    <property type="match status" value="1"/>
</dbReference>
<accession>A0A699YJ74</accession>
<evidence type="ECO:0000313" key="3">
    <source>
        <dbReference type="Proteomes" id="UP000485058"/>
    </source>
</evidence>
<dbReference type="AlphaFoldDB" id="A0A699YJ74"/>
<keyword evidence="3" id="KW-1185">Reference proteome</keyword>
<evidence type="ECO:0000313" key="2">
    <source>
        <dbReference type="EMBL" id="GFH10153.1"/>
    </source>
</evidence>
<sequence>MLAEPLGGFWLLGELGGVPGLPPGSCLRPLAGTPFYAAPETTASGILSKASDAYSFGVLMWELFTGRVPWEATPTGFMPAKDFKNRAGLTCKKTSRPDRVAGLLGCTLARAHSTNPAVHDAWHGIVTVS</sequence>
<reference evidence="2 3" key="1">
    <citation type="submission" date="2020-02" db="EMBL/GenBank/DDBJ databases">
        <title>Draft genome sequence of Haematococcus lacustris strain NIES-144.</title>
        <authorList>
            <person name="Morimoto D."/>
            <person name="Nakagawa S."/>
            <person name="Yoshida T."/>
            <person name="Sawayama S."/>
        </authorList>
    </citation>
    <scope>NUCLEOTIDE SEQUENCE [LARGE SCALE GENOMIC DNA]</scope>
    <source>
        <strain evidence="2 3">NIES-144</strain>
    </source>
</reference>
<organism evidence="2 3">
    <name type="scientific">Haematococcus lacustris</name>
    <name type="common">Green alga</name>
    <name type="synonym">Haematococcus pluvialis</name>
    <dbReference type="NCBI Taxonomy" id="44745"/>
    <lineage>
        <taxon>Eukaryota</taxon>
        <taxon>Viridiplantae</taxon>
        <taxon>Chlorophyta</taxon>
        <taxon>core chlorophytes</taxon>
        <taxon>Chlorophyceae</taxon>
        <taxon>CS clade</taxon>
        <taxon>Chlamydomonadales</taxon>
        <taxon>Haematococcaceae</taxon>
        <taxon>Haematococcus</taxon>
    </lineage>
</organism>
<dbReference type="InterPro" id="IPR001245">
    <property type="entry name" value="Ser-Thr/Tyr_kinase_cat_dom"/>
</dbReference>
<dbReference type="PANTHER" id="PTHR44329:SF214">
    <property type="entry name" value="PROTEIN KINASE DOMAIN-CONTAINING PROTEIN"/>
    <property type="match status" value="1"/>
</dbReference>
<keyword evidence="2" id="KW-0808">Transferase</keyword>
<evidence type="ECO:0000259" key="1">
    <source>
        <dbReference type="PROSITE" id="PS50011"/>
    </source>
</evidence>
<dbReference type="SUPFAM" id="SSF56112">
    <property type="entry name" value="Protein kinase-like (PK-like)"/>
    <property type="match status" value="1"/>
</dbReference>
<dbReference type="InterPro" id="IPR051681">
    <property type="entry name" value="Ser/Thr_Kinases-Pseudokinases"/>
</dbReference>
<keyword evidence="2" id="KW-0418">Kinase</keyword>
<dbReference type="Pfam" id="PF07714">
    <property type="entry name" value="PK_Tyr_Ser-Thr"/>
    <property type="match status" value="1"/>
</dbReference>
<dbReference type="GO" id="GO:0005524">
    <property type="term" value="F:ATP binding"/>
    <property type="evidence" value="ECO:0007669"/>
    <property type="project" value="InterPro"/>
</dbReference>
<dbReference type="PANTHER" id="PTHR44329">
    <property type="entry name" value="SERINE/THREONINE-PROTEIN KINASE TNNI3K-RELATED"/>
    <property type="match status" value="1"/>
</dbReference>